<dbReference type="Proteomes" id="UP000025227">
    <property type="component" value="Unplaced"/>
</dbReference>
<accession>A0A7I4XWZ5</accession>
<name>A0A7I4XWZ5_HAECO</name>
<organism evidence="2 3">
    <name type="scientific">Haemonchus contortus</name>
    <name type="common">Barber pole worm</name>
    <dbReference type="NCBI Taxonomy" id="6289"/>
    <lineage>
        <taxon>Eukaryota</taxon>
        <taxon>Metazoa</taxon>
        <taxon>Ecdysozoa</taxon>
        <taxon>Nematoda</taxon>
        <taxon>Chromadorea</taxon>
        <taxon>Rhabditida</taxon>
        <taxon>Rhabditina</taxon>
        <taxon>Rhabditomorpha</taxon>
        <taxon>Strongyloidea</taxon>
        <taxon>Trichostrongylidae</taxon>
        <taxon>Haemonchus</taxon>
    </lineage>
</organism>
<feature type="region of interest" description="Disordered" evidence="1">
    <location>
        <begin position="64"/>
        <end position="113"/>
    </location>
</feature>
<dbReference type="AlphaFoldDB" id="A0A7I4XWZ5"/>
<reference evidence="3" key="1">
    <citation type="submission" date="2020-12" db="UniProtKB">
        <authorList>
            <consortium name="WormBaseParasite"/>
        </authorList>
    </citation>
    <scope>IDENTIFICATION</scope>
    <source>
        <strain evidence="3">MHco3</strain>
    </source>
</reference>
<feature type="compositionally biased region" description="Polar residues" evidence="1">
    <location>
        <begin position="86"/>
        <end position="98"/>
    </location>
</feature>
<proteinExistence type="predicted"/>
<evidence type="ECO:0000256" key="1">
    <source>
        <dbReference type="SAM" id="MobiDB-lite"/>
    </source>
</evidence>
<evidence type="ECO:0000313" key="2">
    <source>
        <dbReference type="Proteomes" id="UP000025227"/>
    </source>
</evidence>
<dbReference type="WBParaSite" id="HCON_00017560-00001">
    <property type="protein sequence ID" value="HCON_00017560-00001"/>
    <property type="gene ID" value="HCON_00017560"/>
</dbReference>
<sequence>MAKVDKDLRRTKHEIFALGHNIEESRREDHKTNESNTYAMKENKYELLDEEMALKMRKDDLKMTPIRVDKKGGRKRHHDTADDEQNLYSAVQPSTSEVNVAAPWQPEGVAEKRSSSYLIAPRLHPQFI</sequence>
<keyword evidence="2" id="KW-1185">Reference proteome</keyword>
<evidence type="ECO:0000313" key="3">
    <source>
        <dbReference type="WBParaSite" id="HCON_00017560-00001"/>
    </source>
</evidence>
<protein>
    <submittedName>
        <fullName evidence="3">Zinc finger, CCHC-type</fullName>
    </submittedName>
</protein>